<dbReference type="SUPFAM" id="SSF143422">
    <property type="entry name" value="Transposase IS200-like"/>
    <property type="match status" value="1"/>
</dbReference>
<dbReference type="GO" id="GO:0003677">
    <property type="term" value="F:DNA binding"/>
    <property type="evidence" value="ECO:0007669"/>
    <property type="project" value="InterPro"/>
</dbReference>
<dbReference type="EMBL" id="FP565814">
    <property type="protein sequence ID" value="CBH23671.1"/>
    <property type="molecule type" value="Genomic_DNA"/>
</dbReference>
<dbReference type="HOGENOM" id="CLU_101320_2_3_10"/>
<feature type="domain" description="Transposase IS200-like" evidence="1">
    <location>
        <begin position="2"/>
        <end position="100"/>
    </location>
</feature>
<proteinExistence type="predicted"/>
<dbReference type="PANTHER" id="PTHR33360:SF2">
    <property type="entry name" value="TRANSPOSASE FOR INSERTION SEQUENCE ELEMENT IS200"/>
    <property type="match status" value="1"/>
</dbReference>
<dbReference type="GO" id="GO:0006313">
    <property type="term" value="P:DNA transposition"/>
    <property type="evidence" value="ECO:0007669"/>
    <property type="project" value="InterPro"/>
</dbReference>
<dbReference type="GO" id="GO:0004803">
    <property type="term" value="F:transposase activity"/>
    <property type="evidence" value="ECO:0007669"/>
    <property type="project" value="InterPro"/>
</dbReference>
<reference evidence="2 3" key="1">
    <citation type="journal article" date="2010" name="ISME J.">
        <title>Fine-scale evolution: genomic, phenotypic and ecological differentiation in two coexisting Salinibacter ruber strains.</title>
        <authorList>
            <person name="Pena A."/>
            <person name="Teeling H."/>
            <person name="Huerta-Cepas J."/>
            <person name="Santos F."/>
            <person name="Yarza P."/>
            <person name="Brito-Echeverria J."/>
            <person name="Lucio M."/>
            <person name="Schmitt-Kopplin P."/>
            <person name="Meseguer I."/>
            <person name="Schenowitz C."/>
            <person name="Dossat C."/>
            <person name="Barbe V."/>
            <person name="Dopazo J."/>
            <person name="Rossello-Mora R."/>
            <person name="Schuler M."/>
            <person name="Glockner F.O."/>
            <person name="Amann R."/>
            <person name="Gabaldon T."/>
            <person name="Anton J."/>
        </authorList>
    </citation>
    <scope>NUCLEOTIDE SEQUENCE [LARGE SCALE GENOMIC DNA]</scope>
    <source>
        <strain evidence="2 3">M8</strain>
    </source>
</reference>
<dbReference type="SMART" id="SM01321">
    <property type="entry name" value="Y1_Tnp"/>
    <property type="match status" value="1"/>
</dbReference>
<protein>
    <submittedName>
        <fullName evidence="2">Transposase</fullName>
    </submittedName>
</protein>
<accession>D5H6L6</accession>
<dbReference type="InterPro" id="IPR036515">
    <property type="entry name" value="Transposase_17_sf"/>
</dbReference>
<dbReference type="NCBIfam" id="NF033573">
    <property type="entry name" value="transpos_IS200"/>
    <property type="match status" value="1"/>
</dbReference>
<dbReference type="Proteomes" id="UP000000933">
    <property type="component" value="Chromosome"/>
</dbReference>
<sequence>MLEGAVENRLEEVLREVAEEHESQINSLAVRPDHPCLFVQADPQRAPYQVIHRFKGTGAHVLIGEFDHLHRLPSLWTRSYLVSTTGKAGKEVVEQYIEDQS</sequence>
<dbReference type="AlphaFoldDB" id="D5H6L6"/>
<name>D5H6L6_SALRM</name>
<evidence type="ECO:0000259" key="1">
    <source>
        <dbReference type="SMART" id="SM01321"/>
    </source>
</evidence>
<dbReference type="InterPro" id="IPR002686">
    <property type="entry name" value="Transposase_17"/>
</dbReference>
<dbReference type="Pfam" id="PF01797">
    <property type="entry name" value="Y1_Tnp"/>
    <property type="match status" value="1"/>
</dbReference>
<organism evidence="2 3">
    <name type="scientific">Salinibacter ruber (strain M8)</name>
    <dbReference type="NCBI Taxonomy" id="761659"/>
    <lineage>
        <taxon>Bacteria</taxon>
        <taxon>Pseudomonadati</taxon>
        <taxon>Rhodothermota</taxon>
        <taxon>Rhodothermia</taxon>
        <taxon>Rhodothermales</taxon>
        <taxon>Salinibacteraceae</taxon>
        <taxon>Salinibacter</taxon>
    </lineage>
</organism>
<evidence type="ECO:0000313" key="3">
    <source>
        <dbReference type="Proteomes" id="UP000000933"/>
    </source>
</evidence>
<dbReference type="Gene3D" id="3.30.70.1290">
    <property type="entry name" value="Transposase IS200-like"/>
    <property type="match status" value="1"/>
</dbReference>
<evidence type="ECO:0000313" key="2">
    <source>
        <dbReference type="EMBL" id="CBH23671.1"/>
    </source>
</evidence>
<dbReference type="KEGG" id="srm:SRM_00750"/>
<gene>
    <name evidence="2" type="ordered locus">SRM_00750</name>
</gene>
<reference evidence="3" key="2">
    <citation type="submission" date="2010-04" db="EMBL/GenBank/DDBJ databases">
        <title>Genome sequence of Salinibacter ruber M8.</title>
        <authorList>
            <consortium name="Genoscope"/>
        </authorList>
    </citation>
    <scope>NUCLEOTIDE SEQUENCE [LARGE SCALE GENOMIC DNA]</scope>
    <source>
        <strain evidence="3">M8</strain>
    </source>
</reference>
<dbReference type="PANTHER" id="PTHR33360">
    <property type="entry name" value="TRANSPOSASE FOR INSERTION SEQUENCE ELEMENT IS200"/>
    <property type="match status" value="1"/>
</dbReference>